<dbReference type="Proteomes" id="UP000769528">
    <property type="component" value="Unassembled WGS sequence"/>
</dbReference>
<dbReference type="EMBL" id="JAEUBF010001415">
    <property type="protein sequence ID" value="KAH3666648.1"/>
    <property type="molecule type" value="Genomic_DNA"/>
</dbReference>
<keyword evidence="2" id="KW-1185">Reference proteome</keyword>
<proteinExistence type="predicted"/>
<name>A0A9P8T555_9ASCO</name>
<protein>
    <submittedName>
        <fullName evidence="1">Uncharacterized protein</fullName>
    </submittedName>
</protein>
<accession>A0A9P8T555</accession>
<dbReference type="AlphaFoldDB" id="A0A9P8T555"/>
<organism evidence="1 2">
    <name type="scientific">Wickerhamomyces mucosus</name>
    <dbReference type="NCBI Taxonomy" id="1378264"/>
    <lineage>
        <taxon>Eukaryota</taxon>
        <taxon>Fungi</taxon>
        <taxon>Dikarya</taxon>
        <taxon>Ascomycota</taxon>
        <taxon>Saccharomycotina</taxon>
        <taxon>Saccharomycetes</taxon>
        <taxon>Phaffomycetales</taxon>
        <taxon>Wickerhamomycetaceae</taxon>
        <taxon>Wickerhamomyces</taxon>
    </lineage>
</organism>
<sequence length="124" mass="14561">MGINIINETNLSNFLTQLQGNKILIISLDSNNNRNFIDQLPSNRSTIKELIQDIEIVNIDEPLKLIIYINYLIINEIYKNYDMIGIYWNGLNLNQRIFNILMNRLQKMDKILMTSSINSVNKWV</sequence>
<comment type="caution">
    <text evidence="1">The sequence shown here is derived from an EMBL/GenBank/DDBJ whole genome shotgun (WGS) entry which is preliminary data.</text>
</comment>
<evidence type="ECO:0000313" key="1">
    <source>
        <dbReference type="EMBL" id="KAH3666648.1"/>
    </source>
</evidence>
<evidence type="ECO:0000313" key="2">
    <source>
        <dbReference type="Proteomes" id="UP000769528"/>
    </source>
</evidence>
<reference evidence="1" key="2">
    <citation type="submission" date="2021-01" db="EMBL/GenBank/DDBJ databases">
        <authorList>
            <person name="Schikora-Tamarit M.A."/>
        </authorList>
    </citation>
    <scope>NUCLEOTIDE SEQUENCE</scope>
    <source>
        <strain evidence="1">CBS6341</strain>
    </source>
</reference>
<gene>
    <name evidence="1" type="ORF">WICMUC_005552</name>
</gene>
<reference evidence="1" key="1">
    <citation type="journal article" date="2021" name="Open Biol.">
        <title>Shared evolutionary footprints suggest mitochondrial oxidative damage underlies multiple complex I losses in fungi.</title>
        <authorList>
            <person name="Schikora-Tamarit M.A."/>
            <person name="Marcet-Houben M."/>
            <person name="Nosek J."/>
            <person name="Gabaldon T."/>
        </authorList>
    </citation>
    <scope>NUCLEOTIDE SEQUENCE</scope>
    <source>
        <strain evidence="1">CBS6341</strain>
    </source>
</reference>